<dbReference type="GO" id="GO:0000160">
    <property type="term" value="P:phosphorelay signal transduction system"/>
    <property type="evidence" value="ECO:0007669"/>
    <property type="project" value="UniProtKB-KW"/>
</dbReference>
<evidence type="ECO:0000259" key="6">
    <source>
        <dbReference type="PROSITE" id="PS50045"/>
    </source>
</evidence>
<feature type="domain" description="Sigma-54 factor interaction" evidence="6">
    <location>
        <begin position="1"/>
        <end position="67"/>
    </location>
</feature>
<proteinExistence type="predicted"/>
<keyword evidence="1" id="KW-0547">Nucleotide-binding</keyword>
<reference evidence="8" key="1">
    <citation type="submission" date="2016-10" db="EMBL/GenBank/DDBJ databases">
        <authorList>
            <person name="Varghese N."/>
            <person name="Submissions S."/>
        </authorList>
    </citation>
    <scope>NUCLEOTIDE SEQUENCE [LARGE SCALE GENOMIC DNA]</scope>
    <source>
        <strain evidence="8">DSM 23413</strain>
    </source>
</reference>
<gene>
    <name evidence="7" type="ORF">SAMN05421751_102140</name>
</gene>
<organism evidence="7 8">
    <name type="scientific">Jhaorihella thermophila</name>
    <dbReference type="NCBI Taxonomy" id="488547"/>
    <lineage>
        <taxon>Bacteria</taxon>
        <taxon>Pseudomonadati</taxon>
        <taxon>Pseudomonadota</taxon>
        <taxon>Alphaproteobacteria</taxon>
        <taxon>Rhodobacterales</taxon>
        <taxon>Paracoccaceae</taxon>
        <taxon>Jhaorihella</taxon>
    </lineage>
</organism>
<evidence type="ECO:0000256" key="3">
    <source>
        <dbReference type="ARBA" id="ARBA00023012"/>
    </source>
</evidence>
<keyword evidence="2" id="KW-0067">ATP-binding</keyword>
<dbReference type="Proteomes" id="UP000236742">
    <property type="component" value="Unassembled WGS sequence"/>
</dbReference>
<dbReference type="GO" id="GO:0043565">
    <property type="term" value="F:sequence-specific DNA binding"/>
    <property type="evidence" value="ECO:0007669"/>
    <property type="project" value="InterPro"/>
</dbReference>
<dbReference type="AlphaFoldDB" id="A0A1H5T8P1"/>
<dbReference type="InterPro" id="IPR002078">
    <property type="entry name" value="Sigma_54_int"/>
</dbReference>
<evidence type="ECO:0000313" key="8">
    <source>
        <dbReference type="Proteomes" id="UP000236742"/>
    </source>
</evidence>
<dbReference type="InterPro" id="IPR002197">
    <property type="entry name" value="HTH_Fis"/>
</dbReference>
<dbReference type="PANTHER" id="PTHR32071">
    <property type="entry name" value="TRANSCRIPTIONAL REGULATORY PROTEIN"/>
    <property type="match status" value="1"/>
</dbReference>
<dbReference type="Pfam" id="PF02954">
    <property type="entry name" value="HTH_8"/>
    <property type="match status" value="1"/>
</dbReference>
<dbReference type="PROSITE" id="PS50045">
    <property type="entry name" value="SIGMA54_INTERACT_4"/>
    <property type="match status" value="1"/>
</dbReference>
<accession>A0A1H5T8P1</accession>
<dbReference type="Gene3D" id="1.10.10.60">
    <property type="entry name" value="Homeodomain-like"/>
    <property type="match status" value="1"/>
</dbReference>
<dbReference type="SUPFAM" id="SSF46689">
    <property type="entry name" value="Homeodomain-like"/>
    <property type="match status" value="1"/>
</dbReference>
<dbReference type="InterPro" id="IPR009057">
    <property type="entry name" value="Homeodomain-like_sf"/>
</dbReference>
<evidence type="ECO:0000256" key="2">
    <source>
        <dbReference type="ARBA" id="ARBA00022840"/>
    </source>
</evidence>
<evidence type="ECO:0000256" key="5">
    <source>
        <dbReference type="ARBA" id="ARBA00023163"/>
    </source>
</evidence>
<dbReference type="Pfam" id="PF25601">
    <property type="entry name" value="AAA_lid_14"/>
    <property type="match status" value="1"/>
</dbReference>
<keyword evidence="5" id="KW-0804">Transcription</keyword>
<sequence length="146" mass="16444">MVELPVPPLSERPEDAVWLMEHLFDRLNPRRDRPLKHISRLAEQAVRAHDWPGGGRELRARLSRGLETAQGEMLLPTDLFPERIADGDRILTLAEAREQAERRQIVAALERTGGQIGQAVKLLKVSRTTLWEKMQKLGLSAGADQA</sequence>
<dbReference type="GO" id="GO:0005524">
    <property type="term" value="F:ATP binding"/>
    <property type="evidence" value="ECO:0007669"/>
    <property type="project" value="UniProtKB-KW"/>
</dbReference>
<evidence type="ECO:0000313" key="7">
    <source>
        <dbReference type="EMBL" id="SEF59169.1"/>
    </source>
</evidence>
<dbReference type="InterPro" id="IPR058031">
    <property type="entry name" value="AAA_lid_NorR"/>
</dbReference>
<dbReference type="Gene3D" id="1.10.8.60">
    <property type="match status" value="1"/>
</dbReference>
<name>A0A1H5T8P1_9RHOB</name>
<evidence type="ECO:0000256" key="4">
    <source>
        <dbReference type="ARBA" id="ARBA00023015"/>
    </source>
</evidence>
<dbReference type="PRINTS" id="PR01590">
    <property type="entry name" value="HTHFIS"/>
</dbReference>
<dbReference type="EMBL" id="FNVD01000002">
    <property type="protein sequence ID" value="SEF59169.1"/>
    <property type="molecule type" value="Genomic_DNA"/>
</dbReference>
<dbReference type="GO" id="GO:0006355">
    <property type="term" value="P:regulation of DNA-templated transcription"/>
    <property type="evidence" value="ECO:0007669"/>
    <property type="project" value="InterPro"/>
</dbReference>
<keyword evidence="8" id="KW-1185">Reference proteome</keyword>
<keyword evidence="3" id="KW-0902">Two-component regulatory system</keyword>
<keyword evidence="4" id="KW-0805">Transcription regulation</keyword>
<protein>
    <submittedName>
        <fullName evidence="7">Regulatory protein, Fis family</fullName>
    </submittedName>
</protein>
<evidence type="ECO:0000256" key="1">
    <source>
        <dbReference type="ARBA" id="ARBA00022741"/>
    </source>
</evidence>